<dbReference type="GO" id="GO:0031032">
    <property type="term" value="P:actomyosin structure organization"/>
    <property type="evidence" value="ECO:0007669"/>
    <property type="project" value="TreeGrafter"/>
</dbReference>
<evidence type="ECO:0000256" key="1">
    <source>
        <dbReference type="ARBA" id="ARBA00022553"/>
    </source>
</evidence>
<keyword evidence="5" id="KW-0175">Coiled coil</keyword>
<dbReference type="PROSITE" id="PS50011">
    <property type="entry name" value="PROTEIN_KINASE_DOM"/>
    <property type="match status" value="1"/>
</dbReference>
<dbReference type="Proteomes" id="UP001217754">
    <property type="component" value="Chromosome 1"/>
</dbReference>
<evidence type="ECO:0000313" key="8">
    <source>
        <dbReference type="EMBL" id="WFD38038.1"/>
    </source>
</evidence>
<feature type="domain" description="Protein kinase" evidence="7">
    <location>
        <begin position="94"/>
        <end position="405"/>
    </location>
</feature>
<dbReference type="InterPro" id="IPR011009">
    <property type="entry name" value="Kinase-like_dom_sf"/>
</dbReference>
<evidence type="ECO:0000259" key="7">
    <source>
        <dbReference type="PROSITE" id="PS50011"/>
    </source>
</evidence>
<dbReference type="Pfam" id="PF00069">
    <property type="entry name" value="Pkinase"/>
    <property type="match status" value="2"/>
</dbReference>
<reference evidence="8" key="1">
    <citation type="submission" date="2023-03" db="EMBL/GenBank/DDBJ databases">
        <title>Mating type loci evolution in Malassezia.</title>
        <authorList>
            <person name="Coelho M.A."/>
        </authorList>
    </citation>
    <scope>NUCLEOTIDE SEQUENCE</scope>
    <source>
        <strain evidence="8">CBS 9431</strain>
    </source>
</reference>
<dbReference type="GO" id="GO:0005856">
    <property type="term" value="C:cytoskeleton"/>
    <property type="evidence" value="ECO:0007669"/>
    <property type="project" value="TreeGrafter"/>
</dbReference>
<gene>
    <name evidence="8" type="ORF">MJAP1_000986</name>
</gene>
<dbReference type="AlphaFoldDB" id="A0AAF0J986"/>
<dbReference type="GO" id="GO:0004674">
    <property type="term" value="F:protein serine/threonine kinase activity"/>
    <property type="evidence" value="ECO:0007669"/>
    <property type="project" value="UniProtKB-EC"/>
</dbReference>
<dbReference type="Gene3D" id="1.10.510.10">
    <property type="entry name" value="Transferase(Phosphotransferase) domain 1"/>
    <property type="match status" value="1"/>
</dbReference>
<dbReference type="InterPro" id="IPR050839">
    <property type="entry name" value="Rho-assoc_Ser/Thr_Kinase"/>
</dbReference>
<feature type="coiled-coil region" evidence="5">
    <location>
        <begin position="970"/>
        <end position="997"/>
    </location>
</feature>
<feature type="compositionally biased region" description="Basic and acidic residues" evidence="6">
    <location>
        <begin position="702"/>
        <end position="713"/>
    </location>
</feature>
<dbReference type="GO" id="GO:0005524">
    <property type="term" value="F:ATP binding"/>
    <property type="evidence" value="ECO:0007669"/>
    <property type="project" value="InterPro"/>
</dbReference>
<keyword evidence="9" id="KW-1185">Reference proteome</keyword>
<evidence type="ECO:0000256" key="2">
    <source>
        <dbReference type="ARBA" id="ARBA00038271"/>
    </source>
</evidence>
<feature type="compositionally biased region" description="Polar residues" evidence="6">
    <location>
        <begin position="554"/>
        <end position="571"/>
    </location>
</feature>
<feature type="region of interest" description="Disordered" evidence="6">
    <location>
        <begin position="484"/>
        <end position="522"/>
    </location>
</feature>
<proteinExistence type="inferred from homology"/>
<protein>
    <recommendedName>
        <fullName evidence="7">Protein kinase domain-containing protein</fullName>
    </recommendedName>
</protein>
<feature type="compositionally biased region" description="Polar residues" evidence="6">
    <location>
        <begin position="505"/>
        <end position="516"/>
    </location>
</feature>
<comment type="similarity">
    <text evidence="2">Belongs to the protein kinase superfamily. STE Ser/Thr protein kinase family. COT1 subfamily.</text>
</comment>
<dbReference type="RefSeq" id="XP_060120935.1">
    <property type="nucleotide sequence ID" value="XM_060264952.1"/>
</dbReference>
<evidence type="ECO:0000256" key="4">
    <source>
        <dbReference type="ARBA" id="ARBA00048679"/>
    </source>
</evidence>
<feature type="region of interest" description="Disordered" evidence="6">
    <location>
        <begin position="831"/>
        <end position="929"/>
    </location>
</feature>
<evidence type="ECO:0000313" key="9">
    <source>
        <dbReference type="Proteomes" id="UP001217754"/>
    </source>
</evidence>
<evidence type="ECO:0000256" key="3">
    <source>
        <dbReference type="ARBA" id="ARBA00047899"/>
    </source>
</evidence>
<dbReference type="SMART" id="SM00220">
    <property type="entry name" value="S_TKc"/>
    <property type="match status" value="1"/>
</dbReference>
<keyword evidence="1" id="KW-0597">Phosphoprotein</keyword>
<sequence length="1003" mass="110377">MDAAGRQYMGIAAYTAVALSEFVARHDAVPRLLQRQLPREACEERNLGALLDCALSILWHSQSVPRNTFVEQLCRRAVPDLRELSQHALSERDFTSLSTLQHGATGTVEVVRCKFDRHLYVLKSILKGVARRESYRFSPVFESQLLGFASDEPYTPKLHAAFQGPGSVHIVMEYFPAGDLDSLLRAAAEAGSGYPGKSTQGGLLQEDWVVRYAADMVAAIGWLHRLQFVHRDIKPSNFLLHSSGRLKLCDFATCAPFAQFGEERRVLAFYTQRPAGTCDYIAPEILKCEEQRILSECPSPPSTSLPGFLETPAPDALIPGAYGPGVDWWSLGVVLYEMVFGKPPFWAPMPADVYAKIASHEQHFAMDSNVPCSAALRALIAALVCSSPQRLGQHATEQVQHHAVFSHVPWDALDTYAVPFVPSHAAAHQADASGLMPSVLHSPLLTPPLNGGESVSMDTPPSFSQMYQGPLELFPTFPDSLDAIHTPAAASHPPHLLEASPADSWPSSAESTPNHTSQDRDAGWNEIDTHFQGFSLVPNSNAFAADGESEPAQEVQSASPSTQPLASTPMTKPSGRPPVSPPGWQASPPDAQPSLQRRAVQTALRIRNGPNEIHTPFRLPSLGPPVEPVSPYPFPLASGARAPVIATPGFSLSPEIAMKTPAGAYETMGSDSRHSGGSTWKRNLSERQAWTEMMDAVQRSARKLDAGHFRPETSLRSLAEEEEESLPPLPSQSSISSRRPSLRVHSPTLLEQESPEKRPAPALRTAASCFDLRRRMLPLETSVNANQLETSPQERPMLRTRRSTRQLLLDAQVTSTPTRSASRIFSLPSPQKAMLDSRTTSSPPRRRTLKGSASVRDFREVIRQEKTLPTLPDASPPPAQRMRAQRDEQNVWPPMDSHRTLSEYRRGLAHGRSPAPRAEPGAEDAFGRAASLQRPTLRSWDRAARRMQSSLGLSSVYRQGNTDASKENVLQRMTTEHRDIQRSVTSLERELKDLKHRVDHVEL</sequence>
<organism evidence="8 9">
    <name type="scientific">Malassezia japonica</name>
    <dbReference type="NCBI Taxonomy" id="223818"/>
    <lineage>
        <taxon>Eukaryota</taxon>
        <taxon>Fungi</taxon>
        <taxon>Dikarya</taxon>
        <taxon>Basidiomycota</taxon>
        <taxon>Ustilaginomycotina</taxon>
        <taxon>Malasseziomycetes</taxon>
        <taxon>Malasseziales</taxon>
        <taxon>Malasseziaceae</taxon>
        <taxon>Malassezia</taxon>
    </lineage>
</organism>
<comment type="catalytic activity">
    <reaction evidence="3">
        <text>L-threonyl-[protein] + ATP = O-phospho-L-threonyl-[protein] + ADP + H(+)</text>
        <dbReference type="Rhea" id="RHEA:46608"/>
        <dbReference type="Rhea" id="RHEA-COMP:11060"/>
        <dbReference type="Rhea" id="RHEA-COMP:11605"/>
        <dbReference type="ChEBI" id="CHEBI:15378"/>
        <dbReference type="ChEBI" id="CHEBI:30013"/>
        <dbReference type="ChEBI" id="CHEBI:30616"/>
        <dbReference type="ChEBI" id="CHEBI:61977"/>
        <dbReference type="ChEBI" id="CHEBI:456216"/>
        <dbReference type="EC" id="2.7.11.1"/>
    </reaction>
</comment>
<dbReference type="PANTHER" id="PTHR22988:SF71">
    <property type="entry name" value="CITRON RHO-INTERACTING KINASE"/>
    <property type="match status" value="1"/>
</dbReference>
<dbReference type="GO" id="GO:0005737">
    <property type="term" value="C:cytoplasm"/>
    <property type="evidence" value="ECO:0007669"/>
    <property type="project" value="TreeGrafter"/>
</dbReference>
<dbReference type="PROSITE" id="PS00108">
    <property type="entry name" value="PROTEIN_KINASE_ST"/>
    <property type="match status" value="1"/>
</dbReference>
<dbReference type="InterPro" id="IPR000719">
    <property type="entry name" value="Prot_kinase_dom"/>
</dbReference>
<comment type="catalytic activity">
    <reaction evidence="4">
        <text>L-seryl-[protein] + ATP = O-phospho-L-seryl-[protein] + ADP + H(+)</text>
        <dbReference type="Rhea" id="RHEA:17989"/>
        <dbReference type="Rhea" id="RHEA-COMP:9863"/>
        <dbReference type="Rhea" id="RHEA-COMP:11604"/>
        <dbReference type="ChEBI" id="CHEBI:15378"/>
        <dbReference type="ChEBI" id="CHEBI:29999"/>
        <dbReference type="ChEBI" id="CHEBI:30616"/>
        <dbReference type="ChEBI" id="CHEBI:83421"/>
        <dbReference type="ChEBI" id="CHEBI:456216"/>
        <dbReference type="EC" id="2.7.11.1"/>
    </reaction>
</comment>
<feature type="region of interest" description="Disordered" evidence="6">
    <location>
        <begin position="702"/>
        <end position="763"/>
    </location>
</feature>
<dbReference type="Gene3D" id="3.30.200.20">
    <property type="entry name" value="Phosphorylase Kinase, domain 1"/>
    <property type="match status" value="1"/>
</dbReference>
<accession>A0AAF0J986</accession>
<dbReference type="PANTHER" id="PTHR22988">
    <property type="entry name" value="MYOTONIC DYSTROPHY S/T KINASE-RELATED"/>
    <property type="match status" value="1"/>
</dbReference>
<feature type="region of interest" description="Disordered" evidence="6">
    <location>
        <begin position="541"/>
        <end position="598"/>
    </location>
</feature>
<feature type="compositionally biased region" description="Basic and acidic residues" evidence="6">
    <location>
        <begin position="856"/>
        <end position="866"/>
    </location>
</feature>
<feature type="compositionally biased region" description="Basic and acidic residues" evidence="6">
    <location>
        <begin position="896"/>
        <end position="906"/>
    </location>
</feature>
<dbReference type="SUPFAM" id="SSF56112">
    <property type="entry name" value="Protein kinase-like (PK-like)"/>
    <property type="match status" value="1"/>
</dbReference>
<dbReference type="GeneID" id="85224635"/>
<dbReference type="EMBL" id="CP119958">
    <property type="protein sequence ID" value="WFD38038.1"/>
    <property type="molecule type" value="Genomic_DNA"/>
</dbReference>
<dbReference type="InterPro" id="IPR008271">
    <property type="entry name" value="Ser/Thr_kinase_AS"/>
</dbReference>
<evidence type="ECO:0000256" key="5">
    <source>
        <dbReference type="SAM" id="Coils"/>
    </source>
</evidence>
<evidence type="ECO:0000256" key="6">
    <source>
        <dbReference type="SAM" id="MobiDB-lite"/>
    </source>
</evidence>
<name>A0AAF0J986_9BASI</name>